<evidence type="ECO:0000313" key="2">
    <source>
        <dbReference type="Proteomes" id="UP000014978"/>
    </source>
</evidence>
<proteinExistence type="predicted"/>
<dbReference type="HOGENOM" id="CLU_1556274_0_0_1"/>
<accession>S7W578</accession>
<organism evidence="1 2">
    <name type="scientific">Spraguea lophii (strain 42_110)</name>
    <name type="common">Microsporidian parasite</name>
    <dbReference type="NCBI Taxonomy" id="1358809"/>
    <lineage>
        <taxon>Eukaryota</taxon>
        <taxon>Fungi</taxon>
        <taxon>Fungi incertae sedis</taxon>
        <taxon>Microsporidia</taxon>
        <taxon>Spragueidae</taxon>
        <taxon>Spraguea</taxon>
    </lineage>
</organism>
<name>S7W578_SPRLO</name>
<gene>
    <name evidence="1" type="ORF">SLOPH_582</name>
</gene>
<dbReference type="InParanoid" id="S7W578"/>
<protein>
    <submittedName>
        <fullName evidence="1">Uncharacterized protein</fullName>
    </submittedName>
</protein>
<dbReference type="Proteomes" id="UP000014978">
    <property type="component" value="Unassembled WGS sequence"/>
</dbReference>
<comment type="caution">
    <text evidence="1">The sequence shown here is derived from an EMBL/GenBank/DDBJ whole genome shotgun (WGS) entry which is preliminary data.</text>
</comment>
<dbReference type="AlphaFoldDB" id="S7W578"/>
<evidence type="ECO:0000313" key="1">
    <source>
        <dbReference type="EMBL" id="EPR77935.1"/>
    </source>
</evidence>
<dbReference type="VEuPathDB" id="MicrosporidiaDB:SLOPH_582"/>
<sequence>MKYKFEGEILDLNNNATLISIEKDGIISYQLPRPYLIEKCKFLVITDHYYNEEDIATLFKYREYENTGIKIYEKEKTEKVVYKIKNPLRIINEKIEDNMLYLKIKISHNTDYDVIIENKKYVIIEKIKNGDLIDFTIFLNNFRNEAKNNEKIVYKFYNENLIIRRNQTEVID</sequence>
<keyword evidence="2" id="KW-1185">Reference proteome</keyword>
<reference evidence="2" key="1">
    <citation type="journal article" date="2013" name="PLoS Genet.">
        <title>The genome of Spraguea lophii and the basis of host-microsporidian interactions.</title>
        <authorList>
            <person name="Campbell S.E."/>
            <person name="Williams T.A."/>
            <person name="Yousuf A."/>
            <person name="Soanes D.M."/>
            <person name="Paszkiewicz K.H."/>
            <person name="Williams B.A.P."/>
        </authorList>
    </citation>
    <scope>NUCLEOTIDE SEQUENCE [LARGE SCALE GENOMIC DNA]</scope>
    <source>
        <strain evidence="2">42_110</strain>
    </source>
</reference>
<dbReference type="EMBL" id="ATCN01001135">
    <property type="protein sequence ID" value="EPR77935.1"/>
    <property type="molecule type" value="Genomic_DNA"/>
</dbReference>